<dbReference type="Proteomes" id="UP001375240">
    <property type="component" value="Unassembled WGS sequence"/>
</dbReference>
<evidence type="ECO:0000259" key="11">
    <source>
        <dbReference type="Pfam" id="PF01138"/>
    </source>
</evidence>
<dbReference type="InterPro" id="IPR020568">
    <property type="entry name" value="Ribosomal_Su5_D2-typ_SF"/>
</dbReference>
<keyword evidence="5" id="KW-0698">rRNA processing</keyword>
<dbReference type="Gene3D" id="3.30.230.70">
    <property type="entry name" value="GHMP Kinase, N-terminal domain"/>
    <property type="match status" value="1"/>
</dbReference>
<evidence type="ECO:0000313" key="12">
    <source>
        <dbReference type="EMBL" id="KAK6350363.1"/>
    </source>
</evidence>
<dbReference type="InterPro" id="IPR027408">
    <property type="entry name" value="PNPase/RNase_PH_dom_sf"/>
</dbReference>
<evidence type="ECO:0000256" key="5">
    <source>
        <dbReference type="ARBA" id="ARBA00022552"/>
    </source>
</evidence>
<feature type="region of interest" description="Disordered" evidence="10">
    <location>
        <begin position="1"/>
        <end position="27"/>
    </location>
</feature>
<evidence type="ECO:0000256" key="3">
    <source>
        <dbReference type="ARBA" id="ARBA00006678"/>
    </source>
</evidence>
<evidence type="ECO:0000256" key="6">
    <source>
        <dbReference type="ARBA" id="ARBA00022835"/>
    </source>
</evidence>
<comment type="similarity">
    <text evidence="3">Belongs to the RNase PH family.</text>
</comment>
<gene>
    <name evidence="12" type="ORF">TWF696_006595</name>
</gene>
<keyword evidence="6" id="KW-0271">Exosome</keyword>
<name>A0AAV9UXE2_9PEZI</name>
<dbReference type="GO" id="GO:0034476">
    <property type="term" value="P:U5 snRNA 3'-end processing"/>
    <property type="evidence" value="ECO:0007669"/>
    <property type="project" value="TreeGrafter"/>
</dbReference>
<evidence type="ECO:0000256" key="1">
    <source>
        <dbReference type="ARBA" id="ARBA00004496"/>
    </source>
</evidence>
<dbReference type="GO" id="GO:0016075">
    <property type="term" value="P:rRNA catabolic process"/>
    <property type="evidence" value="ECO:0007669"/>
    <property type="project" value="TreeGrafter"/>
</dbReference>
<evidence type="ECO:0000256" key="9">
    <source>
        <dbReference type="ARBA" id="ARBA00030617"/>
    </source>
</evidence>
<dbReference type="GO" id="GO:0000176">
    <property type="term" value="C:nuclear exosome (RNase complex)"/>
    <property type="evidence" value="ECO:0007669"/>
    <property type="project" value="UniProtKB-ARBA"/>
</dbReference>
<dbReference type="GO" id="GO:0034475">
    <property type="term" value="P:U4 snRNA 3'-end processing"/>
    <property type="evidence" value="ECO:0007669"/>
    <property type="project" value="TreeGrafter"/>
</dbReference>
<keyword evidence="4" id="KW-0963">Cytoplasm</keyword>
<keyword evidence="8" id="KW-0539">Nucleus</keyword>
<dbReference type="AlphaFoldDB" id="A0AAV9UXE2"/>
<dbReference type="EMBL" id="JAVHNQ010000004">
    <property type="protein sequence ID" value="KAK6350363.1"/>
    <property type="molecule type" value="Genomic_DNA"/>
</dbReference>
<feature type="compositionally biased region" description="Polar residues" evidence="10">
    <location>
        <begin position="1"/>
        <end position="19"/>
    </location>
</feature>
<dbReference type="GO" id="GO:0005730">
    <property type="term" value="C:nucleolus"/>
    <property type="evidence" value="ECO:0007669"/>
    <property type="project" value="UniProtKB-SubCell"/>
</dbReference>
<evidence type="ECO:0000256" key="7">
    <source>
        <dbReference type="ARBA" id="ARBA00022884"/>
    </source>
</evidence>
<keyword evidence="13" id="KW-1185">Reference proteome</keyword>
<dbReference type="PANTHER" id="PTHR11097">
    <property type="entry name" value="EXOSOME COMPLEX EXONUCLEASE RIBOSOMAL RNA PROCESSING PROTEIN"/>
    <property type="match status" value="1"/>
</dbReference>
<sequence length="381" mass="41382">MASSVSAPASIAQNNTPDTSEPPPLTFSTSLFRHISPALYLQRHLLHEPPIRPNGRHPSQHRDFTLTTNSLSHAHGSAVVRTGDTAVVCGIRGEILTLAPGDDHTAFESYHRSHASGTYGRGSRGSGGASWGDLIVSNLEISTGCSKKYPLGPPGSFAQTLSDQIQELIRVSKLVDLTSLRICAQDATPEPSQRPIKGYWSLYIDVLCISLDGNLLDAAWYAIVAALRSLKLPLASWNHLEERIFCDRSSLHPISLRGNLPMVATFILVPVARSSESAGSKGHTHNSDNIILNDPDAFEEDQANETLTILSTSINGEQEKNPRSRTGLLGTKTRIEKIEKIGECKLGNLHLRECLILAVEKSSRFTEALIKEGLDAGNFIV</sequence>
<organism evidence="12 13">
    <name type="scientific">Orbilia brochopaga</name>
    <dbReference type="NCBI Taxonomy" id="3140254"/>
    <lineage>
        <taxon>Eukaryota</taxon>
        <taxon>Fungi</taxon>
        <taxon>Dikarya</taxon>
        <taxon>Ascomycota</taxon>
        <taxon>Pezizomycotina</taxon>
        <taxon>Orbiliomycetes</taxon>
        <taxon>Orbiliales</taxon>
        <taxon>Orbiliaceae</taxon>
        <taxon>Orbilia</taxon>
    </lineage>
</organism>
<dbReference type="GO" id="GO:0071028">
    <property type="term" value="P:nuclear mRNA surveillance"/>
    <property type="evidence" value="ECO:0007669"/>
    <property type="project" value="TreeGrafter"/>
</dbReference>
<dbReference type="GO" id="GO:0034473">
    <property type="term" value="P:U1 snRNA 3'-end processing"/>
    <property type="evidence" value="ECO:0007669"/>
    <property type="project" value="TreeGrafter"/>
</dbReference>
<dbReference type="GO" id="GO:0071038">
    <property type="term" value="P:TRAMP-dependent tRNA surveillance pathway"/>
    <property type="evidence" value="ECO:0007669"/>
    <property type="project" value="TreeGrafter"/>
</dbReference>
<dbReference type="GO" id="GO:0035925">
    <property type="term" value="F:mRNA 3'-UTR AU-rich region binding"/>
    <property type="evidence" value="ECO:0007669"/>
    <property type="project" value="TreeGrafter"/>
</dbReference>
<dbReference type="Pfam" id="PF01138">
    <property type="entry name" value="RNase_PH"/>
    <property type="match status" value="1"/>
</dbReference>
<dbReference type="GO" id="GO:0071035">
    <property type="term" value="P:nuclear polyadenylation-dependent rRNA catabolic process"/>
    <property type="evidence" value="ECO:0007669"/>
    <property type="project" value="TreeGrafter"/>
</dbReference>
<dbReference type="SUPFAM" id="SSF54211">
    <property type="entry name" value="Ribosomal protein S5 domain 2-like"/>
    <property type="match status" value="1"/>
</dbReference>
<comment type="caution">
    <text evidence="12">The sequence shown here is derived from an EMBL/GenBank/DDBJ whole genome shotgun (WGS) entry which is preliminary data.</text>
</comment>
<keyword evidence="7" id="KW-0694">RNA-binding</keyword>
<evidence type="ECO:0000256" key="8">
    <source>
        <dbReference type="ARBA" id="ARBA00023242"/>
    </source>
</evidence>
<dbReference type="PANTHER" id="PTHR11097:SF9">
    <property type="entry name" value="EXOSOME COMPLEX COMPONENT RRP43"/>
    <property type="match status" value="1"/>
</dbReference>
<dbReference type="InterPro" id="IPR050590">
    <property type="entry name" value="Exosome_comp_Rrp42_subfam"/>
</dbReference>
<dbReference type="InterPro" id="IPR001247">
    <property type="entry name" value="ExoRNase_PH_dom1"/>
</dbReference>
<accession>A0AAV9UXE2</accession>
<dbReference type="GO" id="GO:0000177">
    <property type="term" value="C:cytoplasmic exosome (RNase complex)"/>
    <property type="evidence" value="ECO:0007669"/>
    <property type="project" value="TreeGrafter"/>
</dbReference>
<evidence type="ECO:0000256" key="4">
    <source>
        <dbReference type="ARBA" id="ARBA00022490"/>
    </source>
</evidence>
<reference evidence="12 13" key="1">
    <citation type="submission" date="2019-10" db="EMBL/GenBank/DDBJ databases">
        <authorList>
            <person name="Palmer J.M."/>
        </authorList>
    </citation>
    <scope>NUCLEOTIDE SEQUENCE [LARGE SCALE GENOMIC DNA]</scope>
    <source>
        <strain evidence="12 13">TWF696</strain>
    </source>
</reference>
<proteinExistence type="inferred from homology"/>
<dbReference type="GO" id="GO:0000467">
    <property type="term" value="P:exonucleolytic trimming to generate mature 3'-end of 5.8S rRNA from tricistronic rRNA transcript (SSU-rRNA, 5.8S rRNA, LSU-rRNA)"/>
    <property type="evidence" value="ECO:0007669"/>
    <property type="project" value="TreeGrafter"/>
</dbReference>
<protein>
    <recommendedName>
        <fullName evidence="9">Ribosomal RNA-processing protein 43</fullName>
    </recommendedName>
</protein>
<evidence type="ECO:0000313" key="13">
    <source>
        <dbReference type="Proteomes" id="UP001375240"/>
    </source>
</evidence>
<evidence type="ECO:0000256" key="10">
    <source>
        <dbReference type="SAM" id="MobiDB-lite"/>
    </source>
</evidence>
<evidence type="ECO:0000256" key="2">
    <source>
        <dbReference type="ARBA" id="ARBA00004604"/>
    </source>
</evidence>
<comment type="subcellular location">
    <subcellularLocation>
        <location evidence="1">Cytoplasm</location>
    </subcellularLocation>
    <subcellularLocation>
        <location evidence="2">Nucleus</location>
        <location evidence="2">Nucleolus</location>
    </subcellularLocation>
</comment>
<feature type="domain" description="Exoribonuclease phosphorolytic" evidence="11">
    <location>
        <begin position="60"/>
        <end position="233"/>
    </location>
</feature>